<feature type="binding site" evidence="20">
    <location>
        <position position="111"/>
    </location>
    <ligand>
        <name>Ca(2+)</name>
        <dbReference type="ChEBI" id="CHEBI:29108"/>
        <label>2</label>
    </ligand>
</feature>
<organism evidence="26 27">
    <name type="scientific">Sinocyclocheilus rhinocerous</name>
    <dbReference type="NCBI Taxonomy" id="307959"/>
    <lineage>
        <taxon>Eukaryota</taxon>
        <taxon>Metazoa</taxon>
        <taxon>Chordata</taxon>
        <taxon>Craniata</taxon>
        <taxon>Vertebrata</taxon>
        <taxon>Euteleostomi</taxon>
        <taxon>Actinopterygii</taxon>
        <taxon>Neopterygii</taxon>
        <taxon>Teleostei</taxon>
        <taxon>Ostariophysi</taxon>
        <taxon>Cypriniformes</taxon>
        <taxon>Cyprinidae</taxon>
        <taxon>Cyprininae</taxon>
        <taxon>Sinocyclocheilus</taxon>
    </lineage>
</organism>
<dbReference type="PROSITE" id="PS50923">
    <property type="entry name" value="SUSHI"/>
    <property type="match status" value="1"/>
</dbReference>
<dbReference type="InterPro" id="IPR043504">
    <property type="entry name" value="Peptidase_S1_PA_chymotrypsin"/>
</dbReference>
<dbReference type="GO" id="GO:0072562">
    <property type="term" value="C:blood microparticle"/>
    <property type="evidence" value="ECO:0007669"/>
    <property type="project" value="TreeGrafter"/>
</dbReference>
<feature type="active site" description="Charge relay system" evidence="17">
    <location>
        <position position="438"/>
    </location>
</feature>
<dbReference type="Gene3D" id="2.10.70.10">
    <property type="entry name" value="Complement Module, domain 1"/>
    <property type="match status" value="1"/>
</dbReference>
<evidence type="ECO:0000256" key="17">
    <source>
        <dbReference type="PIRSR" id="PIRSR001155-1"/>
    </source>
</evidence>
<dbReference type="InterPro" id="IPR033116">
    <property type="entry name" value="TRYPSIN_SER"/>
</dbReference>
<keyword evidence="15" id="KW-0325">Glycoprotein</keyword>
<dbReference type="PANTHER" id="PTHR24255:SF29">
    <property type="entry name" value="COMPLEMENT COMPONENT 1, S SUBCOMPONENT"/>
    <property type="match status" value="1"/>
</dbReference>
<keyword evidence="12" id="KW-0391">Immunity</keyword>
<dbReference type="GO" id="GO:0005509">
    <property type="term" value="F:calcium ion binding"/>
    <property type="evidence" value="ECO:0007669"/>
    <property type="project" value="InterPro"/>
</dbReference>
<keyword evidence="4" id="KW-0399">Innate immunity</keyword>
<dbReference type="InterPro" id="IPR000742">
    <property type="entry name" value="EGF"/>
</dbReference>
<dbReference type="SUPFAM" id="SSF57535">
    <property type="entry name" value="Complement control module/SCR domain"/>
    <property type="match status" value="1"/>
</dbReference>
<gene>
    <name evidence="26" type="primary">LOC107714593</name>
</gene>
<keyword evidence="11" id="KW-0720">Serine protease</keyword>
<evidence type="ECO:0000256" key="15">
    <source>
        <dbReference type="ARBA" id="ARBA00023180"/>
    </source>
</evidence>
<evidence type="ECO:0000256" key="1">
    <source>
        <dbReference type="ARBA" id="ARBA00004613"/>
    </source>
</evidence>
<evidence type="ECO:0000259" key="23">
    <source>
        <dbReference type="PROSITE" id="PS01180"/>
    </source>
</evidence>
<feature type="active site" description="Charge relay system" evidence="17">
    <location>
        <position position="490"/>
    </location>
</feature>
<feature type="binding site" evidence="20">
    <location>
        <position position="112"/>
    </location>
    <ligand>
        <name>Ca(2+)</name>
        <dbReference type="ChEBI" id="CHEBI:29108"/>
        <label>2</label>
    </ligand>
</feature>
<feature type="binding site" evidence="20">
    <location>
        <position position="49"/>
    </location>
    <ligand>
        <name>Ca(2+)</name>
        <dbReference type="ChEBI" id="CHEBI:29108"/>
        <label>1</label>
    </ligand>
</feature>
<evidence type="ECO:0000256" key="4">
    <source>
        <dbReference type="ARBA" id="ARBA00022588"/>
    </source>
</evidence>
<feature type="binding site" evidence="20">
    <location>
        <position position="114"/>
    </location>
    <ligand>
        <name>Ca(2+)</name>
        <dbReference type="ChEBI" id="CHEBI:29108"/>
        <label>2</label>
    </ligand>
</feature>
<keyword evidence="10" id="KW-0378">Hydrolase</keyword>
<evidence type="ECO:0000256" key="9">
    <source>
        <dbReference type="ARBA" id="ARBA00022737"/>
    </source>
</evidence>
<reference evidence="26" key="1">
    <citation type="submission" date="2025-08" db="UniProtKB">
        <authorList>
            <consortium name="Ensembl"/>
        </authorList>
    </citation>
    <scope>IDENTIFICATION</scope>
</reference>
<dbReference type="Gene3D" id="2.10.25.10">
    <property type="entry name" value="Laminin"/>
    <property type="match status" value="1"/>
</dbReference>
<feature type="domain" description="Sushi" evidence="25">
    <location>
        <begin position="318"/>
        <end position="386"/>
    </location>
</feature>
<dbReference type="PROSITE" id="PS00010">
    <property type="entry name" value="ASX_HYDROXYL"/>
    <property type="match status" value="1"/>
</dbReference>
<feature type="active site" description="Charge relay system" evidence="17">
    <location>
        <position position="577"/>
    </location>
</feature>
<dbReference type="GO" id="GO:0004252">
    <property type="term" value="F:serine-type endopeptidase activity"/>
    <property type="evidence" value="ECO:0007669"/>
    <property type="project" value="InterPro"/>
</dbReference>
<dbReference type="FunFam" id="2.10.25.10:FF:000059">
    <property type="entry name" value="Mannan-binding lectin serine protease 1"/>
    <property type="match status" value="1"/>
</dbReference>
<dbReference type="GO" id="GO:0031638">
    <property type="term" value="P:zymogen activation"/>
    <property type="evidence" value="ECO:0007669"/>
    <property type="project" value="TreeGrafter"/>
</dbReference>
<keyword evidence="8" id="KW-0732">Signal</keyword>
<feature type="disulfide bond" evidence="18 21">
    <location>
        <begin position="154"/>
        <end position="181"/>
    </location>
</feature>
<dbReference type="CDD" id="cd00041">
    <property type="entry name" value="CUB"/>
    <property type="match status" value="2"/>
</dbReference>
<evidence type="ECO:0000256" key="21">
    <source>
        <dbReference type="PROSITE-ProRule" id="PRU00059"/>
    </source>
</evidence>
<feature type="disulfide bond" evidence="18">
    <location>
        <begin position="551"/>
        <end position="564"/>
    </location>
</feature>
<dbReference type="InterPro" id="IPR049883">
    <property type="entry name" value="NOTCH1_EGF-like"/>
</dbReference>
<feature type="disulfide bond" evidence="18">
    <location>
        <begin position="348"/>
        <end position="384"/>
    </location>
</feature>
<feature type="binding site" evidence="20">
    <location>
        <position position="128"/>
    </location>
    <ligand>
        <name>Ca(2+)</name>
        <dbReference type="ChEBI" id="CHEBI:29108"/>
        <label>2</label>
    </ligand>
</feature>
<dbReference type="CDD" id="cd00054">
    <property type="entry name" value="EGF_CA"/>
    <property type="match status" value="1"/>
</dbReference>
<dbReference type="InterPro" id="IPR001254">
    <property type="entry name" value="Trypsin_dom"/>
</dbReference>
<keyword evidence="9" id="KW-0677">Repeat</keyword>
<feature type="domain" description="CUB" evidence="23">
    <location>
        <begin position="154"/>
        <end position="265"/>
    </location>
</feature>
<comment type="PTM">
    <text evidence="19">The iron and 2-oxoglutarate dependent 3-hydroxylation of aspartate and asparagine is (R) stereospecific within EGF domains.</text>
</comment>
<keyword evidence="7 20" id="KW-0479">Metal-binding</keyword>
<dbReference type="AlphaFoldDB" id="A0A673FR65"/>
<dbReference type="FunFam" id="2.40.10.10:FF:000054">
    <property type="entry name" value="Complement C1r subcomponent"/>
    <property type="match status" value="1"/>
</dbReference>
<dbReference type="InterPro" id="IPR018097">
    <property type="entry name" value="EGF_Ca-bd_CS"/>
</dbReference>
<dbReference type="Proteomes" id="UP000472270">
    <property type="component" value="Unassembled WGS sequence"/>
</dbReference>
<dbReference type="SUPFAM" id="SSF50494">
    <property type="entry name" value="Trypsin-like serine proteases"/>
    <property type="match status" value="1"/>
</dbReference>
<feature type="disulfide bond" evidence="18 21">
    <location>
        <begin position="211"/>
        <end position="228"/>
    </location>
</feature>
<protein>
    <submittedName>
        <fullName evidence="26">Complement C1s subcomponent-like</fullName>
    </submittedName>
</protein>
<feature type="disulfide bond" description="Interchain (between heavy and light chains)" evidence="18">
    <location>
        <begin position="388"/>
        <end position="510"/>
    </location>
</feature>
<dbReference type="SUPFAM" id="SSF57196">
    <property type="entry name" value="EGF/Laminin"/>
    <property type="match status" value="1"/>
</dbReference>
<dbReference type="PROSITE" id="PS01180">
    <property type="entry name" value="CUB"/>
    <property type="match status" value="2"/>
</dbReference>
<evidence type="ECO:0000313" key="27">
    <source>
        <dbReference type="Proteomes" id="UP000472270"/>
    </source>
</evidence>
<evidence type="ECO:0000256" key="19">
    <source>
        <dbReference type="PIRSR" id="PIRSR001155-3"/>
    </source>
</evidence>
<evidence type="ECO:0000256" key="20">
    <source>
        <dbReference type="PIRSR" id="PIRSR001155-4"/>
    </source>
</evidence>
<dbReference type="SUPFAM" id="SSF49854">
    <property type="entry name" value="Spermadhesin, CUB domain"/>
    <property type="match status" value="2"/>
</dbReference>
<dbReference type="PRINTS" id="PR00722">
    <property type="entry name" value="CHYMOTRYPSIN"/>
</dbReference>
<feature type="binding site" evidence="20">
    <location>
        <position position="101"/>
    </location>
    <ligand>
        <name>Ca(2+)</name>
        <dbReference type="ChEBI" id="CHEBI:29108"/>
        <label>1</label>
    </ligand>
</feature>
<keyword evidence="3" id="KW-0245">EGF-like domain</keyword>
<evidence type="ECO:0000256" key="6">
    <source>
        <dbReference type="ARBA" id="ARBA00022670"/>
    </source>
</evidence>
<dbReference type="Gene3D" id="2.60.120.290">
    <property type="entry name" value="Spermadhesin, CUB domain"/>
    <property type="match status" value="2"/>
</dbReference>
<feature type="binding site" evidence="20">
    <location>
        <position position="204"/>
    </location>
    <ligand>
        <name>Ca(2+)</name>
        <dbReference type="ChEBI" id="CHEBI:29108"/>
        <label>3</label>
    </ligand>
</feature>
<evidence type="ECO:0000313" key="26">
    <source>
        <dbReference type="Ensembl" id="ENSSRHP00000005437.1"/>
    </source>
</evidence>
<keyword evidence="16 19" id="KW-0379">Hydroxylation</keyword>
<feature type="binding site" evidence="20">
    <location>
        <position position="132"/>
    </location>
    <ligand>
        <name>Ca(2+)</name>
        <dbReference type="ChEBI" id="CHEBI:29108"/>
        <label>2</label>
    </ligand>
</feature>
<name>A0A673FR65_9TELE</name>
<feature type="binding site" evidence="20">
    <location>
        <position position="99"/>
    </location>
    <ligand>
        <name>Ca(2+)</name>
        <dbReference type="ChEBI" id="CHEBI:29108"/>
        <label>1</label>
    </ligand>
</feature>
<keyword evidence="2" id="KW-0964">Secreted</keyword>
<feature type="modified residue" description="(3R)-3-hydroxyasparagine" evidence="19">
    <location>
        <position position="128"/>
    </location>
</feature>
<comment type="subcellular location">
    <subcellularLocation>
        <location evidence="1">Secreted</location>
    </subcellularLocation>
</comment>
<dbReference type="SMART" id="SM00042">
    <property type="entry name" value="CUB"/>
    <property type="match status" value="2"/>
</dbReference>
<feature type="domain" description="CUB" evidence="23">
    <location>
        <begin position="1"/>
        <end position="116"/>
    </location>
</feature>
<dbReference type="Ensembl" id="ENSSRHT00000005642.1">
    <property type="protein sequence ID" value="ENSSRHP00000005437.1"/>
    <property type="gene ID" value="ENSSRHG00000003439.1"/>
</dbReference>
<dbReference type="PIRSF" id="PIRSF001155">
    <property type="entry name" value="C1r_C1s_MASP"/>
    <property type="match status" value="1"/>
</dbReference>
<dbReference type="InterPro" id="IPR001881">
    <property type="entry name" value="EGF-like_Ca-bd_dom"/>
</dbReference>
<dbReference type="FunFam" id="2.10.70.10:FF:000016">
    <property type="entry name" value="Mannan-binding lectin serine protease 1"/>
    <property type="match status" value="1"/>
</dbReference>
<dbReference type="InterPro" id="IPR000436">
    <property type="entry name" value="Sushi_SCR_CCP_dom"/>
</dbReference>
<dbReference type="Gene3D" id="2.40.10.10">
    <property type="entry name" value="Trypsin-like serine proteases"/>
    <property type="match status" value="1"/>
</dbReference>
<keyword evidence="6" id="KW-0645">Protease</keyword>
<feature type="domain" description="Peptidase S1" evidence="24">
    <location>
        <begin position="400"/>
        <end position="632"/>
    </location>
</feature>
<evidence type="ECO:0000256" key="13">
    <source>
        <dbReference type="ARBA" id="ARBA00022875"/>
    </source>
</evidence>
<dbReference type="GO" id="GO:0045087">
    <property type="term" value="P:innate immune response"/>
    <property type="evidence" value="ECO:0007669"/>
    <property type="project" value="UniProtKB-KW"/>
</dbReference>
<dbReference type="PROSITE" id="PS01187">
    <property type="entry name" value="EGF_CA"/>
    <property type="match status" value="1"/>
</dbReference>
<accession>A0A673FR65</accession>
<feature type="binding site" evidence="20">
    <location>
        <position position="250"/>
    </location>
    <ligand>
        <name>Ca(2+)</name>
        <dbReference type="ChEBI" id="CHEBI:29108"/>
        <label>3</label>
    </ligand>
</feature>
<evidence type="ECO:0000256" key="14">
    <source>
        <dbReference type="ARBA" id="ARBA00023157"/>
    </source>
</evidence>
<evidence type="ECO:0000256" key="12">
    <source>
        <dbReference type="ARBA" id="ARBA00022859"/>
    </source>
</evidence>
<evidence type="ECO:0000256" key="22">
    <source>
        <dbReference type="PROSITE-ProRule" id="PRU00302"/>
    </source>
</evidence>
<keyword evidence="20" id="KW-0106">Calcium</keyword>
<evidence type="ECO:0000256" key="11">
    <source>
        <dbReference type="ARBA" id="ARBA00022825"/>
    </source>
</evidence>
<keyword evidence="13" id="KW-0180">Complement pathway</keyword>
<evidence type="ECO:0000256" key="3">
    <source>
        <dbReference type="ARBA" id="ARBA00022536"/>
    </source>
</evidence>
<evidence type="ECO:0000256" key="18">
    <source>
        <dbReference type="PIRSR" id="PIRSR001155-2"/>
    </source>
</evidence>
<evidence type="ECO:0000256" key="8">
    <source>
        <dbReference type="ARBA" id="ARBA00022729"/>
    </source>
</evidence>
<dbReference type="PROSITE" id="PS50240">
    <property type="entry name" value="TRYPSIN_DOM"/>
    <property type="match status" value="1"/>
</dbReference>
<evidence type="ECO:0000259" key="24">
    <source>
        <dbReference type="PROSITE" id="PS50240"/>
    </source>
</evidence>
<keyword evidence="14 18" id="KW-1015">Disulfide bond</keyword>
<dbReference type="InterPro" id="IPR001314">
    <property type="entry name" value="Peptidase_S1A"/>
</dbReference>
<feature type="binding site" evidence="20">
    <location>
        <position position="57"/>
    </location>
    <ligand>
        <name>Ca(2+)</name>
        <dbReference type="ChEBI" id="CHEBI:29108"/>
        <label>1</label>
    </ligand>
</feature>
<dbReference type="SMART" id="SM00020">
    <property type="entry name" value="Tryp_SPc"/>
    <property type="match status" value="1"/>
</dbReference>
<dbReference type="PANTHER" id="PTHR24255">
    <property type="entry name" value="COMPLEMENT COMPONENT 1, S SUBCOMPONENT-RELATED"/>
    <property type="match status" value="1"/>
</dbReference>
<feature type="disulfide bond" evidence="18">
    <location>
        <begin position="137"/>
        <end position="150"/>
    </location>
</feature>
<dbReference type="Pfam" id="PF00089">
    <property type="entry name" value="Trypsin"/>
    <property type="match status" value="1"/>
</dbReference>
<feature type="disulfide bond" evidence="18">
    <location>
        <begin position="115"/>
        <end position="126"/>
    </location>
</feature>
<feature type="binding site" evidence="20">
    <location>
        <position position="213"/>
    </location>
    <ligand>
        <name>Ca(2+)</name>
        <dbReference type="ChEBI" id="CHEBI:29108"/>
        <label>3</label>
    </ligand>
</feature>
<comment type="caution">
    <text evidence="22">Lacks conserved residue(s) required for the propagation of feature annotation.</text>
</comment>
<dbReference type="Pfam" id="PF07645">
    <property type="entry name" value="EGF_CA"/>
    <property type="match status" value="1"/>
</dbReference>
<dbReference type="InterPro" id="IPR000859">
    <property type="entry name" value="CUB_dom"/>
</dbReference>
<dbReference type="SMART" id="SM00181">
    <property type="entry name" value="EGF"/>
    <property type="match status" value="1"/>
</dbReference>
<feature type="disulfide bond" evidence="18">
    <location>
        <begin position="269"/>
        <end position="296"/>
    </location>
</feature>
<keyword evidence="5 22" id="KW-0768">Sushi</keyword>
<evidence type="ECO:0000256" key="16">
    <source>
        <dbReference type="ARBA" id="ARBA00023278"/>
    </source>
</evidence>
<evidence type="ECO:0000256" key="2">
    <source>
        <dbReference type="ARBA" id="ARBA00022525"/>
    </source>
</evidence>
<evidence type="ECO:0000256" key="7">
    <source>
        <dbReference type="ARBA" id="ARBA00022723"/>
    </source>
</evidence>
<dbReference type="InterPro" id="IPR000152">
    <property type="entry name" value="EGF-type_Asp/Asn_hydroxyl_site"/>
</dbReference>
<dbReference type="Pfam" id="PF00431">
    <property type="entry name" value="CUB"/>
    <property type="match status" value="2"/>
</dbReference>
<dbReference type="CDD" id="cd00190">
    <property type="entry name" value="Tryp_SPc"/>
    <property type="match status" value="1"/>
</dbReference>
<evidence type="ECO:0000259" key="25">
    <source>
        <dbReference type="PROSITE" id="PS50923"/>
    </source>
</evidence>
<dbReference type="PROSITE" id="PS01186">
    <property type="entry name" value="EGF_2"/>
    <property type="match status" value="1"/>
</dbReference>
<feature type="binding site" evidence="20">
    <location>
        <position position="129"/>
    </location>
    <ligand>
        <name>Ca(2+)</name>
        <dbReference type="ChEBI" id="CHEBI:29108"/>
        <label>2</label>
    </ligand>
</feature>
<dbReference type="InterPro" id="IPR024175">
    <property type="entry name" value="Pept_S1A_C1r/C1S/mannan-bd"/>
</dbReference>
<dbReference type="InterPro" id="IPR009003">
    <property type="entry name" value="Peptidase_S1_PA"/>
</dbReference>
<keyword evidence="27" id="KW-1185">Reference proteome</keyword>
<dbReference type="InterPro" id="IPR035976">
    <property type="entry name" value="Sushi/SCR/CCP_sf"/>
</dbReference>
<dbReference type="SMART" id="SM00179">
    <property type="entry name" value="EGF_CA"/>
    <property type="match status" value="1"/>
</dbReference>
<evidence type="ECO:0000256" key="10">
    <source>
        <dbReference type="ARBA" id="ARBA00022801"/>
    </source>
</evidence>
<evidence type="ECO:0000256" key="5">
    <source>
        <dbReference type="ARBA" id="ARBA00022659"/>
    </source>
</evidence>
<dbReference type="GO" id="GO:0006958">
    <property type="term" value="P:complement activation, classical pathway"/>
    <property type="evidence" value="ECO:0007669"/>
    <property type="project" value="UniProtKB-KW"/>
</dbReference>
<reference evidence="26" key="2">
    <citation type="submission" date="2025-09" db="UniProtKB">
        <authorList>
            <consortium name="Ensembl"/>
        </authorList>
    </citation>
    <scope>IDENTIFICATION</scope>
</reference>
<dbReference type="InterPro" id="IPR035914">
    <property type="entry name" value="Sperma_CUB_dom_sf"/>
</dbReference>
<proteinExistence type="predicted"/>
<dbReference type="PROSITE" id="PS00135">
    <property type="entry name" value="TRYPSIN_SER"/>
    <property type="match status" value="1"/>
</dbReference>
<feature type="disulfide bond" evidence="18">
    <location>
        <begin position="122"/>
        <end position="135"/>
    </location>
</feature>
<feature type="disulfide bond" evidence="18">
    <location>
        <begin position="573"/>
        <end position="608"/>
    </location>
</feature>
<sequence length="634" mass="70379">MLPFLLSLAGWVQSPGHPRGYDPHSNLTWKKCAPTGHKITLTLIHLDLEESFECEDDTLKVCVQNANCIFVHLEELQTSVNAFLHSSPGGCLSVSFLADYSNTERHTGFRDVNECMDPENECTQLCNNYIGGYRCFCRPGYILDSDKHTCQVSCSEDCTGSQEGVLMSPEWPGPYPENSVCSYTLAIEEGLQFELMFTGVFDVEMKQNGECIDSLTIKLLSGDVKTFCGRDVPSSLLTRSQRVEIIFRTDHKGANRGFSLYYKTRGMKCTGPVTPKSSLYPQDSEYPTGYKVTVKCDKGHVLKSKRKKTLFLFSSLAVDCGIPELPELMELSEKDPPTTYLNQISLKCENVYYQLDKNGNFTCNAEGNWVSESGQQLTEDLPKCEPVCGINTEASIGGRVFGGKPALLKQIPWKLFHRESPRGDASLINDYWAVTAVHVVDGYEKNTMNWLGGIIDGKSQNPVTMETEKIIIHPNYQRVGTGSPSNYDYDIALMKMTKRVPIGPNIRSVCLPNKTDEPEAEDTISGFGRYEKGISRYLLHAPVQIYPLDECDSVGLPVTDNMICAGGDHVDSCQGDSGGPLFSPVLGYGSPDKPYHLTGIVSWGPIGCGNKSFKGFYTKVQNYLDWIKETMGKN</sequence>
<feature type="disulfide bond" evidence="18 22">
    <location>
        <begin position="320"/>
        <end position="363"/>
    </location>
</feature>